<dbReference type="InterPro" id="IPR001296">
    <property type="entry name" value="Glyco_trans_1"/>
</dbReference>
<evidence type="ECO:0000313" key="3">
    <source>
        <dbReference type="EMBL" id="OGY50251.1"/>
    </source>
</evidence>
<accession>A0A1G1YDC2</accession>
<reference evidence="3 4" key="1">
    <citation type="journal article" date="2016" name="Nat. Commun.">
        <title>Thousands of microbial genomes shed light on interconnected biogeochemical processes in an aquifer system.</title>
        <authorList>
            <person name="Anantharaman K."/>
            <person name="Brown C.T."/>
            <person name="Hug L.A."/>
            <person name="Sharon I."/>
            <person name="Castelle C.J."/>
            <person name="Probst A.J."/>
            <person name="Thomas B.C."/>
            <person name="Singh A."/>
            <person name="Wilkins M.J."/>
            <person name="Karaoz U."/>
            <person name="Brodie E.L."/>
            <person name="Williams K.H."/>
            <person name="Hubbard S.S."/>
            <person name="Banfield J.F."/>
        </authorList>
    </citation>
    <scope>NUCLEOTIDE SEQUENCE [LARGE SCALE GENOMIC DNA]</scope>
</reference>
<dbReference type="SUPFAM" id="SSF53756">
    <property type="entry name" value="UDP-Glycosyltransferase/glycogen phosphorylase"/>
    <property type="match status" value="1"/>
</dbReference>
<dbReference type="Pfam" id="PF00534">
    <property type="entry name" value="Glycos_transf_1"/>
    <property type="match status" value="1"/>
</dbReference>
<dbReference type="GO" id="GO:0016758">
    <property type="term" value="F:hexosyltransferase activity"/>
    <property type="evidence" value="ECO:0007669"/>
    <property type="project" value="TreeGrafter"/>
</dbReference>
<dbReference type="InterPro" id="IPR050194">
    <property type="entry name" value="Glycosyltransferase_grp1"/>
</dbReference>
<evidence type="ECO:0000259" key="2">
    <source>
        <dbReference type="Pfam" id="PF13439"/>
    </source>
</evidence>
<name>A0A1G1YDC2_9BACT</name>
<dbReference type="CDD" id="cd03801">
    <property type="entry name" value="GT4_PimA-like"/>
    <property type="match status" value="1"/>
</dbReference>
<dbReference type="Proteomes" id="UP000178501">
    <property type="component" value="Unassembled WGS sequence"/>
</dbReference>
<feature type="domain" description="Glycosyltransferase subfamily 4-like N-terminal" evidence="2">
    <location>
        <begin position="20"/>
        <end position="213"/>
    </location>
</feature>
<proteinExistence type="predicted"/>
<sequence length="414" mass="46955">MKIILMTDAFPPRYQTSVGSIVINSARQLKTQGHQILIITATDNKKEAGRANYKDLDVWRVYADFSPRLRSYLGLYNPQSVGAVKKIFQEFSPDIIHAHLIHYWLSYHCLKLAKAAGAKVFLTSHDVNLFHFDKFDSFIDKKNLNIPENLNYRVSWRDEFRAAKKRYNPFRRIIIKYYLKSVNKIFSVSDALKKALADNGIFNVATVYNAVDASAYQSGLEEVNDFKKKYNLADKKIIFFGGRMSRYKGGEQILSALALIIREVPNAVLLIAAQKSGYWGKMEKIIKKLNLAEHVICPGWLLDDDMVIAYNSIDVCVTPSICLDTFNLFNIEAMAAKKPVVGTCFGGTPEVVINGTTGYIVNPLNIKMLAEKIIELLADPQKAEGFGEAGYQRVLDRFSLENQANKILDFYQKY</sequence>
<dbReference type="InterPro" id="IPR028098">
    <property type="entry name" value="Glyco_trans_4-like_N"/>
</dbReference>
<evidence type="ECO:0008006" key="5">
    <source>
        <dbReference type="Google" id="ProtNLM"/>
    </source>
</evidence>
<dbReference type="PANTHER" id="PTHR45947:SF3">
    <property type="entry name" value="SULFOQUINOVOSYL TRANSFERASE SQD2"/>
    <property type="match status" value="1"/>
</dbReference>
<dbReference type="EMBL" id="MHIK01000064">
    <property type="protein sequence ID" value="OGY50251.1"/>
    <property type="molecule type" value="Genomic_DNA"/>
</dbReference>
<dbReference type="PANTHER" id="PTHR45947">
    <property type="entry name" value="SULFOQUINOVOSYL TRANSFERASE SQD2"/>
    <property type="match status" value="1"/>
</dbReference>
<gene>
    <name evidence="3" type="ORF">A3J65_04445</name>
</gene>
<organism evidence="3 4">
    <name type="scientific">Candidatus Buchananbacteria bacterium RIFCSPHIGHO2_02_FULL_45_11b</name>
    <dbReference type="NCBI Taxonomy" id="1797541"/>
    <lineage>
        <taxon>Bacteria</taxon>
        <taxon>Candidatus Buchananiibacteriota</taxon>
    </lineage>
</organism>
<dbReference type="AlphaFoldDB" id="A0A1G1YDC2"/>
<evidence type="ECO:0000259" key="1">
    <source>
        <dbReference type="Pfam" id="PF00534"/>
    </source>
</evidence>
<dbReference type="Pfam" id="PF13439">
    <property type="entry name" value="Glyco_transf_4"/>
    <property type="match status" value="1"/>
</dbReference>
<feature type="domain" description="Glycosyl transferase family 1" evidence="1">
    <location>
        <begin position="225"/>
        <end position="393"/>
    </location>
</feature>
<protein>
    <recommendedName>
        <fullName evidence="5">Glycosyltransferase subfamily 4-like N-terminal domain-containing protein</fullName>
    </recommendedName>
</protein>
<dbReference type="Gene3D" id="3.40.50.2000">
    <property type="entry name" value="Glycogen Phosphorylase B"/>
    <property type="match status" value="2"/>
</dbReference>
<evidence type="ECO:0000313" key="4">
    <source>
        <dbReference type="Proteomes" id="UP000178501"/>
    </source>
</evidence>
<comment type="caution">
    <text evidence="3">The sequence shown here is derived from an EMBL/GenBank/DDBJ whole genome shotgun (WGS) entry which is preliminary data.</text>
</comment>